<evidence type="ECO:0000256" key="7">
    <source>
        <dbReference type="SAM" id="MobiDB-lite"/>
    </source>
</evidence>
<dbReference type="Pfam" id="PF04082">
    <property type="entry name" value="Fungal_trans"/>
    <property type="match status" value="1"/>
</dbReference>
<keyword evidence="10" id="KW-1185">Reference proteome</keyword>
<proteinExistence type="predicted"/>
<dbReference type="GeneID" id="81377539"/>
<gene>
    <name evidence="9" type="ORF">N7509_013922</name>
</gene>
<sequence>MSQPQSITSGSPSTRARPQRVRVLACVLCQQRKVKCDRKFPCANCLRFGKECTPATVTPRRRSRRFPERDLLDRIRKYETLLRKNHVEFESLKSAAAAETTSLDSAPVESAESDDNSDNEDEHGGIPTTPKEASEGKNLWHVLREQWKLQSSDHNGETIHDAVNQAGIRRAMDQVYVNNDHLLFGLRHTPVELSTLHPNPVQIFQLWQVYLNNVDPLLKVTHTPTLQGRIIEATSDLVNVTPDLEALMFSIYAISVMSLTTEECQASFNSSRDEMLSKYQFACQQALLNSEYLRTNDRECLAAFYLFLLSIGPNTDPRSLSSMFGVAMRIANRMGIHNNSTVVDSPPFEAEMHRRLWWALKLIDSRIGELSESKTVALDPTWDCKVPLNVNDADLRPEMKDIPSVQSQTSDAIFVVVRCVLGDFIRHAEFHLDFTNPPLKSIVKGAQRGLVPENWSMVAVEKLIEDRYLKSCNADNPLHLMTLCMARIQLAKSHLLEHYWRYSDSPEAPTDAQRDIMMRHALTVLECDSKVMSSSLTKGYRWILRFYFPFPAYVHILQDLHKRPFCNQAEKAWQVLSNNFQVRVNVPEARDGPFFDIFSKIVLPAWKQRESSSNSKNRETAIPDIVSIIREREIQKSAAAQTATAEQLDNISGMNLDEFPMAIPMGLGSIPCGLGGQYFHPGAGFGMQSQYELDSGASAIPLAGLDWTFGGPAAW</sequence>
<dbReference type="EMBL" id="JAPZBU010000012">
    <property type="protein sequence ID" value="KAJ5377036.1"/>
    <property type="molecule type" value="Genomic_DNA"/>
</dbReference>
<evidence type="ECO:0000256" key="3">
    <source>
        <dbReference type="ARBA" id="ARBA00023015"/>
    </source>
</evidence>
<evidence type="ECO:0000256" key="4">
    <source>
        <dbReference type="ARBA" id="ARBA00023125"/>
    </source>
</evidence>
<keyword evidence="3" id="KW-0805">Transcription regulation</keyword>
<keyword evidence="2" id="KW-0479">Metal-binding</keyword>
<name>A0A9W9VF29_9EURO</name>
<comment type="subcellular location">
    <subcellularLocation>
        <location evidence="1">Nucleus</location>
    </subcellularLocation>
</comment>
<dbReference type="InterPro" id="IPR050613">
    <property type="entry name" value="Sec_Metabolite_Reg"/>
</dbReference>
<evidence type="ECO:0000256" key="5">
    <source>
        <dbReference type="ARBA" id="ARBA00023163"/>
    </source>
</evidence>
<organism evidence="9 10">
    <name type="scientific">Penicillium cosmopolitanum</name>
    <dbReference type="NCBI Taxonomy" id="1131564"/>
    <lineage>
        <taxon>Eukaryota</taxon>
        <taxon>Fungi</taxon>
        <taxon>Dikarya</taxon>
        <taxon>Ascomycota</taxon>
        <taxon>Pezizomycotina</taxon>
        <taxon>Eurotiomycetes</taxon>
        <taxon>Eurotiomycetidae</taxon>
        <taxon>Eurotiales</taxon>
        <taxon>Aspergillaceae</taxon>
        <taxon>Penicillium</taxon>
    </lineage>
</organism>
<dbReference type="PROSITE" id="PS50048">
    <property type="entry name" value="ZN2_CY6_FUNGAL_2"/>
    <property type="match status" value="1"/>
</dbReference>
<dbReference type="RefSeq" id="XP_056482066.1">
    <property type="nucleotide sequence ID" value="XM_056638559.1"/>
</dbReference>
<reference evidence="9" key="1">
    <citation type="submission" date="2022-12" db="EMBL/GenBank/DDBJ databases">
        <authorList>
            <person name="Petersen C."/>
        </authorList>
    </citation>
    <scope>NUCLEOTIDE SEQUENCE</scope>
    <source>
        <strain evidence="9">IBT 29677</strain>
    </source>
</reference>
<keyword evidence="4" id="KW-0238">DNA-binding</keyword>
<feature type="compositionally biased region" description="Acidic residues" evidence="7">
    <location>
        <begin position="111"/>
        <end position="121"/>
    </location>
</feature>
<keyword evidence="5" id="KW-0804">Transcription</keyword>
<dbReference type="InterPro" id="IPR036864">
    <property type="entry name" value="Zn2-C6_fun-type_DNA-bd_sf"/>
</dbReference>
<dbReference type="SUPFAM" id="SSF57701">
    <property type="entry name" value="Zn2/Cys6 DNA-binding domain"/>
    <property type="match status" value="1"/>
</dbReference>
<feature type="domain" description="Zn(2)-C6 fungal-type" evidence="8">
    <location>
        <begin position="25"/>
        <end position="53"/>
    </location>
</feature>
<dbReference type="CDD" id="cd12148">
    <property type="entry name" value="fungal_TF_MHR"/>
    <property type="match status" value="1"/>
</dbReference>
<dbReference type="GO" id="GO:0000981">
    <property type="term" value="F:DNA-binding transcription factor activity, RNA polymerase II-specific"/>
    <property type="evidence" value="ECO:0007669"/>
    <property type="project" value="InterPro"/>
</dbReference>
<reference evidence="9" key="2">
    <citation type="journal article" date="2023" name="IMA Fungus">
        <title>Comparative genomic study of the Penicillium genus elucidates a diverse pangenome and 15 lateral gene transfer events.</title>
        <authorList>
            <person name="Petersen C."/>
            <person name="Sorensen T."/>
            <person name="Nielsen M.R."/>
            <person name="Sondergaard T.E."/>
            <person name="Sorensen J.L."/>
            <person name="Fitzpatrick D.A."/>
            <person name="Frisvad J.C."/>
            <person name="Nielsen K.L."/>
        </authorList>
    </citation>
    <scope>NUCLEOTIDE SEQUENCE</scope>
    <source>
        <strain evidence="9">IBT 29677</strain>
    </source>
</reference>
<dbReference type="GO" id="GO:0005634">
    <property type="term" value="C:nucleus"/>
    <property type="evidence" value="ECO:0007669"/>
    <property type="project" value="UniProtKB-SubCell"/>
</dbReference>
<evidence type="ECO:0000313" key="10">
    <source>
        <dbReference type="Proteomes" id="UP001147747"/>
    </source>
</evidence>
<keyword evidence="6" id="KW-0539">Nucleus</keyword>
<dbReference type="Gene3D" id="4.10.240.10">
    <property type="entry name" value="Zn(2)-C6 fungal-type DNA-binding domain"/>
    <property type="match status" value="1"/>
</dbReference>
<evidence type="ECO:0000313" key="9">
    <source>
        <dbReference type="EMBL" id="KAJ5377036.1"/>
    </source>
</evidence>
<protein>
    <recommendedName>
        <fullName evidence="8">Zn(2)-C6 fungal-type domain-containing protein</fullName>
    </recommendedName>
</protein>
<dbReference type="AlphaFoldDB" id="A0A9W9VF29"/>
<dbReference type="CDD" id="cd00067">
    <property type="entry name" value="GAL4"/>
    <property type="match status" value="1"/>
</dbReference>
<dbReference type="OrthoDB" id="2269373at2759"/>
<dbReference type="SMART" id="SM00066">
    <property type="entry name" value="GAL4"/>
    <property type="match status" value="1"/>
</dbReference>
<feature type="region of interest" description="Disordered" evidence="7">
    <location>
        <begin position="98"/>
        <end position="137"/>
    </location>
</feature>
<dbReference type="Proteomes" id="UP001147747">
    <property type="component" value="Unassembled WGS sequence"/>
</dbReference>
<dbReference type="InterPro" id="IPR007219">
    <property type="entry name" value="XnlR_reg_dom"/>
</dbReference>
<accession>A0A9W9VF29</accession>
<evidence type="ECO:0000259" key="8">
    <source>
        <dbReference type="PROSITE" id="PS50048"/>
    </source>
</evidence>
<dbReference type="Pfam" id="PF00172">
    <property type="entry name" value="Zn_clus"/>
    <property type="match status" value="1"/>
</dbReference>
<comment type="caution">
    <text evidence="9">The sequence shown here is derived from an EMBL/GenBank/DDBJ whole genome shotgun (WGS) entry which is preliminary data.</text>
</comment>
<dbReference type="InterPro" id="IPR001138">
    <property type="entry name" value="Zn2Cys6_DnaBD"/>
</dbReference>
<evidence type="ECO:0000256" key="2">
    <source>
        <dbReference type="ARBA" id="ARBA00022723"/>
    </source>
</evidence>
<evidence type="ECO:0000256" key="1">
    <source>
        <dbReference type="ARBA" id="ARBA00004123"/>
    </source>
</evidence>
<dbReference type="GO" id="GO:0006351">
    <property type="term" value="P:DNA-templated transcription"/>
    <property type="evidence" value="ECO:0007669"/>
    <property type="project" value="InterPro"/>
</dbReference>
<evidence type="ECO:0000256" key="6">
    <source>
        <dbReference type="ARBA" id="ARBA00023242"/>
    </source>
</evidence>
<dbReference type="GO" id="GO:0003677">
    <property type="term" value="F:DNA binding"/>
    <property type="evidence" value="ECO:0007669"/>
    <property type="project" value="UniProtKB-KW"/>
</dbReference>
<dbReference type="PANTHER" id="PTHR31001:SF45">
    <property type="entry name" value="ZN(II)2CYS6 TRANSCRIPTION FACTOR (EUROFUNG)"/>
    <property type="match status" value="1"/>
</dbReference>
<dbReference type="PANTHER" id="PTHR31001">
    <property type="entry name" value="UNCHARACTERIZED TRANSCRIPTIONAL REGULATORY PROTEIN"/>
    <property type="match status" value="1"/>
</dbReference>
<dbReference type="GO" id="GO:0008270">
    <property type="term" value="F:zinc ion binding"/>
    <property type="evidence" value="ECO:0007669"/>
    <property type="project" value="InterPro"/>
</dbReference>